<evidence type="ECO:0000256" key="9">
    <source>
        <dbReference type="ARBA" id="ARBA00023065"/>
    </source>
</evidence>
<gene>
    <name evidence="19" type="ORF">SAMN05444354_102333</name>
</gene>
<keyword evidence="5" id="KW-0410">Iron transport</keyword>
<evidence type="ECO:0000313" key="20">
    <source>
        <dbReference type="Proteomes" id="UP000182719"/>
    </source>
</evidence>
<evidence type="ECO:0000256" key="15">
    <source>
        <dbReference type="RuleBase" id="RU003357"/>
    </source>
</evidence>
<evidence type="ECO:0000256" key="11">
    <source>
        <dbReference type="ARBA" id="ARBA00023136"/>
    </source>
</evidence>
<evidence type="ECO:0000256" key="13">
    <source>
        <dbReference type="ARBA" id="ARBA00023237"/>
    </source>
</evidence>
<keyword evidence="11 14" id="KW-0472">Membrane</keyword>
<evidence type="ECO:0000259" key="18">
    <source>
        <dbReference type="Pfam" id="PF07715"/>
    </source>
</evidence>
<keyword evidence="7 16" id="KW-0732">Signal</keyword>
<dbReference type="EMBL" id="FOAP01000002">
    <property type="protein sequence ID" value="SEK78370.1"/>
    <property type="molecule type" value="Genomic_DNA"/>
</dbReference>
<feature type="domain" description="TonB-dependent receptor plug" evidence="18">
    <location>
        <begin position="68"/>
        <end position="169"/>
    </location>
</feature>
<protein>
    <submittedName>
        <fullName evidence="19">Iron complex outermembrane recepter protein</fullName>
    </submittedName>
</protein>
<evidence type="ECO:0000256" key="14">
    <source>
        <dbReference type="PROSITE-ProRule" id="PRU01360"/>
    </source>
</evidence>
<dbReference type="Pfam" id="PF07715">
    <property type="entry name" value="Plug"/>
    <property type="match status" value="1"/>
</dbReference>
<keyword evidence="4 14" id="KW-1134">Transmembrane beta strand</keyword>
<dbReference type="InterPro" id="IPR036942">
    <property type="entry name" value="Beta-barrel_TonB_sf"/>
</dbReference>
<evidence type="ECO:0000256" key="4">
    <source>
        <dbReference type="ARBA" id="ARBA00022452"/>
    </source>
</evidence>
<dbReference type="GO" id="GO:0009279">
    <property type="term" value="C:cell outer membrane"/>
    <property type="evidence" value="ECO:0007669"/>
    <property type="project" value="UniProtKB-SubCell"/>
</dbReference>
<evidence type="ECO:0000256" key="6">
    <source>
        <dbReference type="ARBA" id="ARBA00022692"/>
    </source>
</evidence>
<dbReference type="OrthoDB" id="9763670at2"/>
<comment type="subcellular location">
    <subcellularLocation>
        <location evidence="1 14">Cell outer membrane</location>
        <topology evidence="1 14">Multi-pass membrane protein</topology>
    </subcellularLocation>
</comment>
<evidence type="ECO:0000256" key="8">
    <source>
        <dbReference type="ARBA" id="ARBA00023004"/>
    </source>
</evidence>
<reference evidence="20" key="1">
    <citation type="submission" date="2016-10" db="EMBL/GenBank/DDBJ databases">
        <authorList>
            <person name="Varghese N."/>
            <person name="Submissions S."/>
        </authorList>
    </citation>
    <scope>NUCLEOTIDE SEQUENCE [LARGE SCALE GENOMIC DNA]</scope>
    <source>
        <strain evidence="20">DSM 17044</strain>
    </source>
</reference>
<dbReference type="InterPro" id="IPR037066">
    <property type="entry name" value="Plug_dom_sf"/>
</dbReference>
<evidence type="ECO:0000256" key="3">
    <source>
        <dbReference type="ARBA" id="ARBA00022448"/>
    </source>
</evidence>
<dbReference type="RefSeq" id="WP_075005470.1">
    <property type="nucleotide sequence ID" value="NZ_FOAP01000002.1"/>
</dbReference>
<evidence type="ECO:0000256" key="5">
    <source>
        <dbReference type="ARBA" id="ARBA00022496"/>
    </source>
</evidence>
<dbReference type="Proteomes" id="UP000182719">
    <property type="component" value="Unassembled WGS sequence"/>
</dbReference>
<dbReference type="PROSITE" id="PS52016">
    <property type="entry name" value="TONB_DEPENDENT_REC_3"/>
    <property type="match status" value="1"/>
</dbReference>
<evidence type="ECO:0000256" key="16">
    <source>
        <dbReference type="SAM" id="SignalP"/>
    </source>
</evidence>
<dbReference type="InterPro" id="IPR012910">
    <property type="entry name" value="Plug_dom"/>
</dbReference>
<sequence>MFSRRIAGVSVLALATAAGAQEAQQQEGNAITLETFRVEGKKESATGPIEGYTAERSAAGTKTDTALIETPQAVSVVGREQMDAQQVQSVAEATRYTPGVRAGTFGADARNDWFLVRGFSAQESGYYLDGLQLFASSFATWRFEPFGLERIESVRGPSSVLYGGTNPGGLLNLVSKRPSAETLLHVEAGINEFGNGYGAVDAGGAIDSGEHFLYRVSALGRGGGTQVEHTNNDRLFLAPSITWKPGERTSLTLHGSVLLDRTKGQNFLPYVGTVVDAPYGRIPTDLFTSEPDLDHFKRDQLLAGYAFEHRFNDDWAVRQNLRYGHLEIDFQNYYGVGYAGDPAEAQLARGNFITVPKVDLFTVDTQVQARLETGPLRHRLLLGVDYKHYRIADEQGYEAGTPLDLLEPVYGSYAPPESRYTLNETAQNQLGVYLQDQIQFAKRFNLVLSGRHDWVGTDLENQLTPASSYDGSVKSFSGRAGLLYTFDSGVAPYVSYARSFNPVAGTTADGELFEPETGQQVEAGLKFQPEGLASTLGLSVFELRRQNFVTTDGAFNSLQIGEVRSRGVELELITSLLPGLDVLGAVSLYDLEITDGADFETGKTPVGSAEFMASLWLDYTFQEGTLAGFGAGAGVRATGRSFADRTNTLEVPGFTLVDLGLHYQRSHWRAAITVSNLLDDEYVSSCSSEAACFYGDQRRAALNVGYTF</sequence>
<dbReference type="AlphaFoldDB" id="A0A1H7JWA1"/>
<evidence type="ECO:0000256" key="10">
    <source>
        <dbReference type="ARBA" id="ARBA00023077"/>
    </source>
</evidence>
<keyword evidence="8" id="KW-0408">Iron</keyword>
<feature type="domain" description="TonB-dependent receptor-like beta-barrel" evidence="17">
    <location>
        <begin position="270"/>
        <end position="677"/>
    </location>
</feature>
<dbReference type="CDD" id="cd01347">
    <property type="entry name" value="ligand_gated_channel"/>
    <property type="match status" value="1"/>
</dbReference>
<dbReference type="Pfam" id="PF00593">
    <property type="entry name" value="TonB_dep_Rec_b-barrel"/>
    <property type="match status" value="1"/>
</dbReference>
<dbReference type="InterPro" id="IPR010105">
    <property type="entry name" value="TonB_sidphr_rcpt"/>
</dbReference>
<keyword evidence="9" id="KW-0406">Ion transport</keyword>
<evidence type="ECO:0000256" key="7">
    <source>
        <dbReference type="ARBA" id="ARBA00022729"/>
    </source>
</evidence>
<dbReference type="GO" id="GO:0015891">
    <property type="term" value="P:siderophore transport"/>
    <property type="evidence" value="ECO:0007669"/>
    <property type="project" value="InterPro"/>
</dbReference>
<evidence type="ECO:0000256" key="2">
    <source>
        <dbReference type="ARBA" id="ARBA00009810"/>
    </source>
</evidence>
<keyword evidence="6 14" id="KW-0812">Transmembrane</keyword>
<keyword evidence="20" id="KW-1185">Reference proteome</keyword>
<keyword evidence="3 14" id="KW-0813">Transport</keyword>
<evidence type="ECO:0000313" key="19">
    <source>
        <dbReference type="EMBL" id="SEK78370.1"/>
    </source>
</evidence>
<evidence type="ECO:0000256" key="12">
    <source>
        <dbReference type="ARBA" id="ARBA00023170"/>
    </source>
</evidence>
<organism evidence="19 20">
    <name type="scientific">Stigmatella aurantiaca</name>
    <dbReference type="NCBI Taxonomy" id="41"/>
    <lineage>
        <taxon>Bacteria</taxon>
        <taxon>Pseudomonadati</taxon>
        <taxon>Myxococcota</taxon>
        <taxon>Myxococcia</taxon>
        <taxon>Myxococcales</taxon>
        <taxon>Cystobacterineae</taxon>
        <taxon>Archangiaceae</taxon>
        <taxon>Stigmatella</taxon>
    </lineage>
</organism>
<dbReference type="Gene3D" id="2.170.130.10">
    <property type="entry name" value="TonB-dependent receptor, plug domain"/>
    <property type="match status" value="1"/>
</dbReference>
<dbReference type="InterPro" id="IPR039426">
    <property type="entry name" value="TonB-dep_rcpt-like"/>
</dbReference>
<dbReference type="Gene3D" id="2.40.170.20">
    <property type="entry name" value="TonB-dependent receptor, beta-barrel domain"/>
    <property type="match status" value="1"/>
</dbReference>
<proteinExistence type="inferred from homology"/>
<dbReference type="SUPFAM" id="SSF56935">
    <property type="entry name" value="Porins"/>
    <property type="match status" value="1"/>
</dbReference>
<comment type="similarity">
    <text evidence="2 14 15">Belongs to the TonB-dependent receptor family.</text>
</comment>
<evidence type="ECO:0000256" key="1">
    <source>
        <dbReference type="ARBA" id="ARBA00004571"/>
    </source>
</evidence>
<evidence type="ECO:0000259" key="17">
    <source>
        <dbReference type="Pfam" id="PF00593"/>
    </source>
</evidence>
<keyword evidence="13 14" id="KW-0998">Cell outer membrane</keyword>
<dbReference type="FunFam" id="2.170.130.10:FF:000001">
    <property type="entry name" value="Catecholate siderophore TonB-dependent receptor"/>
    <property type="match status" value="1"/>
</dbReference>
<dbReference type="InterPro" id="IPR000531">
    <property type="entry name" value="Beta-barrel_TonB"/>
</dbReference>
<dbReference type="FunFam" id="2.40.170.20:FF:000005">
    <property type="entry name" value="TonB-dependent siderophore receptor"/>
    <property type="match status" value="1"/>
</dbReference>
<keyword evidence="12" id="KW-0675">Receptor</keyword>
<keyword evidence="10 15" id="KW-0798">TonB box</keyword>
<dbReference type="PANTHER" id="PTHR32552:SF68">
    <property type="entry name" value="FERRICHROME OUTER MEMBRANE TRANSPORTER_PHAGE RECEPTOR"/>
    <property type="match status" value="1"/>
</dbReference>
<feature type="signal peptide" evidence="16">
    <location>
        <begin position="1"/>
        <end position="20"/>
    </location>
</feature>
<feature type="chain" id="PRO_5010267536" evidence="16">
    <location>
        <begin position="21"/>
        <end position="708"/>
    </location>
</feature>
<accession>A0A1H7JWA1</accession>
<dbReference type="NCBIfam" id="TIGR01783">
    <property type="entry name" value="TonB-siderophor"/>
    <property type="match status" value="1"/>
</dbReference>
<dbReference type="GO" id="GO:0038023">
    <property type="term" value="F:signaling receptor activity"/>
    <property type="evidence" value="ECO:0007669"/>
    <property type="project" value="InterPro"/>
</dbReference>
<dbReference type="GO" id="GO:0015344">
    <property type="term" value="F:siderophore uptake transmembrane transporter activity"/>
    <property type="evidence" value="ECO:0007669"/>
    <property type="project" value="TreeGrafter"/>
</dbReference>
<name>A0A1H7JWA1_STIAU</name>
<dbReference type="PANTHER" id="PTHR32552">
    <property type="entry name" value="FERRICHROME IRON RECEPTOR-RELATED"/>
    <property type="match status" value="1"/>
</dbReference>